<dbReference type="Gene3D" id="3.40.980.10">
    <property type="entry name" value="MoaB/Mog-like domain"/>
    <property type="match status" value="1"/>
</dbReference>
<dbReference type="SUPFAM" id="SSF53218">
    <property type="entry name" value="Molybdenum cofactor biosynthesis proteins"/>
    <property type="match status" value="1"/>
</dbReference>
<dbReference type="EC" id="2.10.1.1" evidence="7"/>
<dbReference type="GO" id="GO:0006777">
    <property type="term" value="P:Mo-molybdopterin cofactor biosynthetic process"/>
    <property type="evidence" value="ECO:0007669"/>
    <property type="project" value="UniProtKB-UniRule"/>
</dbReference>
<evidence type="ECO:0000259" key="8">
    <source>
        <dbReference type="SMART" id="SM00852"/>
    </source>
</evidence>
<feature type="domain" description="MoaB/Mog" evidence="8">
    <location>
        <begin position="192"/>
        <end position="329"/>
    </location>
</feature>
<dbReference type="NCBIfam" id="NF045515">
    <property type="entry name" value="Glp_gephyrin"/>
    <property type="match status" value="1"/>
</dbReference>
<comment type="catalytic activity">
    <reaction evidence="6">
        <text>adenylyl-molybdopterin + molybdate = Mo-molybdopterin + AMP + H(+)</text>
        <dbReference type="Rhea" id="RHEA:35047"/>
        <dbReference type="ChEBI" id="CHEBI:15378"/>
        <dbReference type="ChEBI" id="CHEBI:36264"/>
        <dbReference type="ChEBI" id="CHEBI:62727"/>
        <dbReference type="ChEBI" id="CHEBI:71302"/>
        <dbReference type="ChEBI" id="CHEBI:456215"/>
        <dbReference type="EC" id="2.10.1.1"/>
    </reaction>
</comment>
<dbReference type="NCBIfam" id="TIGR00177">
    <property type="entry name" value="molyb_syn"/>
    <property type="match status" value="1"/>
</dbReference>
<dbReference type="SUPFAM" id="SSF63867">
    <property type="entry name" value="MoeA C-terminal domain-like"/>
    <property type="match status" value="1"/>
</dbReference>
<dbReference type="InterPro" id="IPR005111">
    <property type="entry name" value="MoeA_C_domain_IV"/>
</dbReference>
<dbReference type="InterPro" id="IPR001453">
    <property type="entry name" value="MoaB/Mog_dom"/>
</dbReference>
<dbReference type="EMBL" id="JAERTX010000008">
    <property type="protein sequence ID" value="MBM9460374.1"/>
    <property type="molecule type" value="Genomic_DNA"/>
</dbReference>
<dbReference type="GO" id="GO:0061599">
    <property type="term" value="F:molybdopterin molybdotransferase activity"/>
    <property type="evidence" value="ECO:0007669"/>
    <property type="project" value="UniProtKB-UniRule"/>
</dbReference>
<comment type="cofactor">
    <cofactor evidence="7">
        <name>Mg(2+)</name>
        <dbReference type="ChEBI" id="CHEBI:18420"/>
    </cofactor>
</comment>
<keyword evidence="5 7" id="KW-0501">Molybdenum cofactor biosynthesis</keyword>
<dbReference type="SUPFAM" id="SSF63882">
    <property type="entry name" value="MoeA N-terminal region -like"/>
    <property type="match status" value="1"/>
</dbReference>
<dbReference type="Proteomes" id="UP000663791">
    <property type="component" value="Unassembled WGS sequence"/>
</dbReference>
<keyword evidence="4 7" id="KW-0500">Molybdenum</keyword>
<evidence type="ECO:0000256" key="7">
    <source>
        <dbReference type="RuleBase" id="RU365090"/>
    </source>
</evidence>
<dbReference type="Pfam" id="PF03454">
    <property type="entry name" value="MoeA_C"/>
    <property type="match status" value="1"/>
</dbReference>
<comment type="caution">
    <text evidence="9">The sequence shown here is derived from an EMBL/GenBank/DDBJ whole genome shotgun (WGS) entry which is preliminary data.</text>
</comment>
<dbReference type="AlphaFoldDB" id="A0A939BT77"/>
<evidence type="ECO:0000256" key="3">
    <source>
        <dbReference type="ARBA" id="ARBA00010763"/>
    </source>
</evidence>
<dbReference type="Gene3D" id="3.90.105.10">
    <property type="entry name" value="Molybdopterin biosynthesis moea protein, domain 2"/>
    <property type="match status" value="1"/>
</dbReference>
<evidence type="ECO:0000256" key="1">
    <source>
        <dbReference type="ARBA" id="ARBA00002901"/>
    </source>
</evidence>
<protein>
    <recommendedName>
        <fullName evidence="7">Molybdopterin molybdenumtransferase</fullName>
        <ecNumber evidence="7">2.10.1.1</ecNumber>
    </recommendedName>
</protein>
<dbReference type="InterPro" id="IPR036688">
    <property type="entry name" value="MoeA_C_domain_IV_sf"/>
</dbReference>
<evidence type="ECO:0000313" key="9">
    <source>
        <dbReference type="EMBL" id="MBM9460374.1"/>
    </source>
</evidence>
<dbReference type="SMART" id="SM00852">
    <property type="entry name" value="MoCF_biosynth"/>
    <property type="match status" value="1"/>
</dbReference>
<dbReference type="InterPro" id="IPR036135">
    <property type="entry name" value="MoeA_linker/N_sf"/>
</dbReference>
<gene>
    <name evidence="9" type="ORF">JK386_10710</name>
</gene>
<dbReference type="PANTHER" id="PTHR10192:SF5">
    <property type="entry name" value="GEPHYRIN"/>
    <property type="match status" value="1"/>
</dbReference>
<dbReference type="PANTHER" id="PTHR10192">
    <property type="entry name" value="MOLYBDOPTERIN BIOSYNTHESIS PROTEIN"/>
    <property type="match status" value="1"/>
</dbReference>
<dbReference type="InterPro" id="IPR036425">
    <property type="entry name" value="MoaB/Mog-like_dom_sf"/>
</dbReference>
<organism evidence="9 10">
    <name type="scientific">Nocardioides faecalis</name>
    <dbReference type="NCBI Taxonomy" id="2803858"/>
    <lineage>
        <taxon>Bacteria</taxon>
        <taxon>Bacillati</taxon>
        <taxon>Actinomycetota</taxon>
        <taxon>Actinomycetes</taxon>
        <taxon>Propionibacteriales</taxon>
        <taxon>Nocardioidaceae</taxon>
        <taxon>Nocardioides</taxon>
    </lineage>
</organism>
<comment type="function">
    <text evidence="1 7">Catalyzes the insertion of molybdate into adenylated molybdopterin with the concomitant release of AMP.</text>
</comment>
<dbReference type="Pfam" id="PF03453">
    <property type="entry name" value="MoeA_N"/>
    <property type="match status" value="1"/>
</dbReference>
<comment type="similarity">
    <text evidence="3 7">Belongs to the MoeA family.</text>
</comment>
<dbReference type="Gene3D" id="2.40.340.10">
    <property type="entry name" value="MoeA, C-terminal, domain IV"/>
    <property type="match status" value="1"/>
</dbReference>
<evidence type="ECO:0000256" key="2">
    <source>
        <dbReference type="ARBA" id="ARBA00005046"/>
    </source>
</evidence>
<keyword evidence="7" id="KW-0479">Metal-binding</keyword>
<proteinExistence type="inferred from homology"/>
<dbReference type="Gene3D" id="2.170.190.11">
    <property type="entry name" value="Molybdopterin biosynthesis moea protein, domain 3"/>
    <property type="match status" value="1"/>
</dbReference>
<evidence type="ECO:0000256" key="6">
    <source>
        <dbReference type="ARBA" id="ARBA00047317"/>
    </source>
</evidence>
<dbReference type="GO" id="GO:0046872">
    <property type="term" value="F:metal ion binding"/>
    <property type="evidence" value="ECO:0007669"/>
    <property type="project" value="UniProtKB-UniRule"/>
</dbReference>
<dbReference type="InterPro" id="IPR038987">
    <property type="entry name" value="MoeA-like"/>
</dbReference>
<keyword evidence="7" id="KW-0460">Magnesium</keyword>
<sequence>MSTSLRTVAEHQQHVAGLLVPDGPAASGPGRPPTETVDLDAARGRVLAAPVHAPEPLPAFDNSAMDGYAVRAVDVAGATAQQPVTLPVAGDVPAGAALTDLAPGTALRIMTGAPVPRGADAVVEVEVTDGGTDVVRIDAAREAGRFVRPAGSDVSAGQQVLAEGALLGPAQVGLLAALGITRVVVRRRPRVLVVSTGSELAEDPVPGAGQIRDANGALLAAAVAEAGGVAVRRLWVADDVPAFLALLDSELAGGDVDLVLTSGGVSAGAYEVVKEALGPRGVEFVKVAMQPGMPQGSGLVGGVPVVCLPGNPVSALTSFEVFVRPALRRAHGHPVPHRPVLRVALTEPLVPLAGKRQLRRGRLDRAAGTVTPWGPAGSGFLGWFAGADALIDLPPAGAPLNVGDEVEVWDLASG</sequence>
<dbReference type="Pfam" id="PF00994">
    <property type="entry name" value="MoCF_biosynth"/>
    <property type="match status" value="1"/>
</dbReference>
<keyword evidence="10" id="KW-1185">Reference proteome</keyword>
<accession>A0A939BT77</accession>
<comment type="pathway">
    <text evidence="2 7">Cofactor biosynthesis; molybdopterin biosynthesis.</text>
</comment>
<dbReference type="RefSeq" id="WP_205291682.1">
    <property type="nucleotide sequence ID" value="NZ_CP074406.1"/>
</dbReference>
<evidence type="ECO:0000256" key="5">
    <source>
        <dbReference type="ARBA" id="ARBA00023150"/>
    </source>
</evidence>
<evidence type="ECO:0000313" key="10">
    <source>
        <dbReference type="Proteomes" id="UP000663791"/>
    </source>
</evidence>
<keyword evidence="7" id="KW-0808">Transferase</keyword>
<dbReference type="CDD" id="cd00887">
    <property type="entry name" value="MoeA"/>
    <property type="match status" value="1"/>
</dbReference>
<dbReference type="GO" id="GO:0005829">
    <property type="term" value="C:cytosol"/>
    <property type="evidence" value="ECO:0007669"/>
    <property type="project" value="TreeGrafter"/>
</dbReference>
<evidence type="ECO:0000256" key="4">
    <source>
        <dbReference type="ARBA" id="ARBA00022505"/>
    </source>
</evidence>
<dbReference type="InterPro" id="IPR005110">
    <property type="entry name" value="MoeA_linker/N"/>
</dbReference>
<reference evidence="9" key="1">
    <citation type="submission" date="2021-01" db="EMBL/GenBank/DDBJ databases">
        <title>Novel species in genus Nocardioides.</title>
        <authorList>
            <person name="Zhang G."/>
        </authorList>
    </citation>
    <scope>NUCLEOTIDE SEQUENCE</scope>
    <source>
        <strain evidence="9">Zg-536</strain>
    </source>
</reference>
<name>A0A939BT77_9ACTN</name>